<comment type="caution">
    <text evidence="1">The sequence shown here is derived from an EMBL/GenBank/DDBJ whole genome shotgun (WGS) entry which is preliminary data.</text>
</comment>
<reference evidence="1 2" key="1">
    <citation type="submission" date="2016-09" db="EMBL/GenBank/DDBJ databases">
        <title>Bacillus aquimaris SAMM genome sequence reveals colonization and biosurfactant production capacities.</title>
        <authorList>
            <person name="Waghmode S.R."/>
            <person name="Suryavanshi M.V."/>
        </authorList>
    </citation>
    <scope>NUCLEOTIDE SEQUENCE [LARGE SCALE GENOMIC DNA]</scope>
    <source>
        <strain evidence="1 2">SAMM</strain>
    </source>
</reference>
<dbReference type="Gene3D" id="3.40.50.1110">
    <property type="entry name" value="SGNH hydrolase"/>
    <property type="match status" value="1"/>
</dbReference>
<evidence type="ECO:0000313" key="1">
    <source>
        <dbReference type="EMBL" id="OIU69710.1"/>
    </source>
</evidence>
<accession>A0A1J6VV98</accession>
<gene>
    <name evidence="1" type="ORF">BHE18_01975</name>
</gene>
<evidence type="ECO:0000313" key="2">
    <source>
        <dbReference type="Proteomes" id="UP000182062"/>
    </source>
</evidence>
<protein>
    <recommendedName>
        <fullName evidence="3">SGNH/GDSL hydrolase family protein</fullName>
    </recommendedName>
</protein>
<sequence length="250" mass="28890">MYWDGQLNSVLAETVSVKAPNQSVKSEANGDPEKAAAKKEKMIKLDRLNYLPPELQQKFREKINQDKPLHLMILGSSSTSEQKGAWSDLLENRLMDVYGNTLLNVTVNEIANKTSTEIVEENLHKELVKQHPDILLLEPFLLYGIEEIGMKKRLNNLTAVLEDFKKGNPDLTIIIQPANPIYGAHYYLEDEKELQKYAEHNKYIYLDHWKAWPASDEKEIKDYLTNESLPNKKGNEAWAEFLINYFVREI</sequence>
<dbReference type="InterPro" id="IPR036514">
    <property type="entry name" value="SGNH_hydro_sf"/>
</dbReference>
<name>A0A1J6VV98_9BACI</name>
<keyword evidence="2" id="KW-1185">Reference proteome</keyword>
<dbReference type="AlphaFoldDB" id="A0A1J6VV98"/>
<dbReference type="EMBL" id="MINN01000117">
    <property type="protein sequence ID" value="OIU69710.1"/>
    <property type="molecule type" value="Genomic_DNA"/>
</dbReference>
<dbReference type="Proteomes" id="UP000182062">
    <property type="component" value="Unassembled WGS sequence"/>
</dbReference>
<organism evidence="1 2">
    <name type="scientific">Rossellomorea aquimaris</name>
    <dbReference type="NCBI Taxonomy" id="189382"/>
    <lineage>
        <taxon>Bacteria</taxon>
        <taxon>Bacillati</taxon>
        <taxon>Bacillota</taxon>
        <taxon>Bacilli</taxon>
        <taxon>Bacillales</taxon>
        <taxon>Bacillaceae</taxon>
        <taxon>Rossellomorea</taxon>
    </lineage>
</organism>
<evidence type="ECO:0008006" key="3">
    <source>
        <dbReference type="Google" id="ProtNLM"/>
    </source>
</evidence>
<dbReference type="SUPFAM" id="SSF52266">
    <property type="entry name" value="SGNH hydrolase"/>
    <property type="match status" value="1"/>
</dbReference>
<proteinExistence type="predicted"/>
<dbReference type="CDD" id="cd00229">
    <property type="entry name" value="SGNH_hydrolase"/>
    <property type="match status" value="1"/>
</dbReference>